<dbReference type="PANTHER" id="PTHR30349:SF64">
    <property type="entry name" value="PROPHAGE INTEGRASE INTD-RELATED"/>
    <property type="match status" value="1"/>
</dbReference>
<dbReference type="InterPro" id="IPR002104">
    <property type="entry name" value="Integrase_catalytic"/>
</dbReference>
<feature type="domain" description="Tyr recombinase" evidence="3">
    <location>
        <begin position="172"/>
        <end position="388"/>
    </location>
</feature>
<accession>A0ABU6IAD7</accession>
<dbReference type="PROSITE" id="PS51898">
    <property type="entry name" value="TYR_RECOMBINASE"/>
    <property type="match status" value="1"/>
</dbReference>
<evidence type="ECO:0000256" key="2">
    <source>
        <dbReference type="ARBA" id="ARBA00023172"/>
    </source>
</evidence>
<evidence type="ECO:0000313" key="4">
    <source>
        <dbReference type="EMBL" id="MEC3938554.1"/>
    </source>
</evidence>
<dbReference type="InterPro" id="IPR011010">
    <property type="entry name" value="DNA_brk_join_enz"/>
</dbReference>
<proteinExistence type="predicted"/>
<organism evidence="4 5">
    <name type="scientific">Leclercia adecarboxylata</name>
    <dbReference type="NCBI Taxonomy" id="83655"/>
    <lineage>
        <taxon>Bacteria</taxon>
        <taxon>Pseudomonadati</taxon>
        <taxon>Pseudomonadota</taxon>
        <taxon>Gammaproteobacteria</taxon>
        <taxon>Enterobacterales</taxon>
        <taxon>Enterobacteriaceae</taxon>
        <taxon>Leclercia</taxon>
    </lineage>
</organism>
<evidence type="ECO:0000313" key="5">
    <source>
        <dbReference type="Proteomes" id="UP001357437"/>
    </source>
</evidence>
<dbReference type="Gene3D" id="1.10.443.10">
    <property type="entry name" value="Intergrase catalytic core"/>
    <property type="match status" value="1"/>
</dbReference>
<evidence type="ECO:0000256" key="1">
    <source>
        <dbReference type="ARBA" id="ARBA00022908"/>
    </source>
</evidence>
<dbReference type="RefSeq" id="WP_150870304.1">
    <property type="nucleotide sequence ID" value="NZ_CBCYJT010000024.1"/>
</dbReference>
<protein>
    <submittedName>
        <fullName evidence="4">Site-specific integrase</fullName>
    </submittedName>
</protein>
<keyword evidence="1" id="KW-0229">DNA integration</keyword>
<keyword evidence="5" id="KW-1185">Reference proteome</keyword>
<comment type="caution">
    <text evidence="4">The sequence shown here is derived from an EMBL/GenBank/DDBJ whole genome shotgun (WGS) entry which is preliminary data.</text>
</comment>
<evidence type="ECO:0000259" key="3">
    <source>
        <dbReference type="PROSITE" id="PS51898"/>
    </source>
</evidence>
<dbReference type="EMBL" id="JAYMCU010000052">
    <property type="protein sequence ID" value="MEC3938554.1"/>
    <property type="molecule type" value="Genomic_DNA"/>
</dbReference>
<dbReference type="PANTHER" id="PTHR30349">
    <property type="entry name" value="PHAGE INTEGRASE-RELATED"/>
    <property type="match status" value="1"/>
</dbReference>
<name>A0ABU6IAD7_9ENTR</name>
<dbReference type="InterPro" id="IPR013762">
    <property type="entry name" value="Integrase-like_cat_sf"/>
</dbReference>
<reference evidence="4 5" key="1">
    <citation type="submission" date="2024-01" db="EMBL/GenBank/DDBJ databases">
        <title>Comparative Genomics of Leclercia adecarboxylata Strains Isolated from Several Sources.</title>
        <authorList>
            <person name="Yescas-Zazueta V."/>
            <person name="Balbuena-Alonso M.G."/>
            <person name="Valencia D."/>
            <person name="Mendez-Pfeiffer P.A."/>
            <person name="Ballesteros-Monrreal M.G."/>
            <person name="Rocha-Gracia R.D.C."/>
            <person name="Barrios-Villa E."/>
        </authorList>
    </citation>
    <scope>NUCLEOTIDE SEQUENCE [LARGE SCALE GENOMIC DNA]</scope>
    <source>
        <strain evidence="4 5">33MEM</strain>
    </source>
</reference>
<dbReference type="CDD" id="cd00397">
    <property type="entry name" value="DNA_BRE_C"/>
    <property type="match status" value="1"/>
</dbReference>
<dbReference type="InterPro" id="IPR050090">
    <property type="entry name" value="Tyrosine_recombinase_XerCD"/>
</dbReference>
<keyword evidence="2" id="KW-0233">DNA recombination</keyword>
<sequence>MNHFYHLIETSPVIDIGDVKVADDGGSFSIERPMPFKGVFMLLTSEGVPVFEPNAFILHRRIVEGVKDIKPTCFHLLRYYRFLDANSLKWDDHEEQLQRYPIFLYRAYLIGEIERGTLSRNTAVVALSIARRFYLFCYRHGYISELPFEVTGMTKYGQTTTDCSIRSQTKDTNLQPLNELDLQHVRDNWFSKGLSREFRLMVSVMLCVGLRAIEVANIKPEHFALPKGFNGKTLTGIWIGSDHNCKTKYGTNRQVSMPVWLMESINRYHKSERYKKRQQLYFMSTGDMNPPAFINKDGNSFTTQSLNTLWGKLRTAIQENSNPHFKHKQHDCRATFGAYKLDSLAQISGLTMLQALEILKKEMGHKDLNTTMLYLKHHDGNPEKNQIPEITMNLLEDEVIHD</sequence>
<gene>
    <name evidence="4" type="ORF">VOF76_20550</name>
</gene>
<dbReference type="SUPFAM" id="SSF56349">
    <property type="entry name" value="DNA breaking-rejoining enzymes"/>
    <property type="match status" value="1"/>
</dbReference>
<dbReference type="Proteomes" id="UP001357437">
    <property type="component" value="Unassembled WGS sequence"/>
</dbReference>